<name>W0V8E5_9BURK</name>
<dbReference type="HOGENOM" id="CLU_3344598_0_0_4"/>
<proteinExistence type="predicted"/>
<accession>W0V8E5</accession>
<protein>
    <submittedName>
        <fullName evidence="1">Uncharacterized protein</fullName>
    </submittedName>
</protein>
<keyword evidence="2" id="KW-1185">Reference proteome</keyword>
<sequence length="37" mass="4367">MKEIAKIQHYAAHDNPILWKQFPKINIEISPVTESYI</sequence>
<reference evidence="1 2" key="1">
    <citation type="journal article" date="2015" name="Genome Announc.">
        <title>Genome Sequence of Mushroom Soft-Rot Pathogen Janthinobacterium agaricidamnosum.</title>
        <authorList>
            <person name="Graupner K."/>
            <person name="Lackner G."/>
            <person name="Hertweck C."/>
        </authorList>
    </citation>
    <scope>NUCLEOTIDE SEQUENCE [LARGE SCALE GENOMIC DNA]</scope>
    <source>
        <strain evidence="2">NBRC 102515 / DSM 9628</strain>
    </source>
</reference>
<dbReference type="KEGG" id="jag:GJA_3546"/>
<evidence type="ECO:0000313" key="2">
    <source>
        <dbReference type="Proteomes" id="UP000027604"/>
    </source>
</evidence>
<organism evidence="1 2">
    <name type="scientific">Janthinobacterium agaricidamnosum NBRC 102515 = DSM 9628</name>
    <dbReference type="NCBI Taxonomy" id="1349767"/>
    <lineage>
        <taxon>Bacteria</taxon>
        <taxon>Pseudomonadati</taxon>
        <taxon>Pseudomonadota</taxon>
        <taxon>Betaproteobacteria</taxon>
        <taxon>Burkholderiales</taxon>
        <taxon>Oxalobacteraceae</taxon>
        <taxon>Janthinobacterium</taxon>
    </lineage>
</organism>
<dbReference type="Proteomes" id="UP000027604">
    <property type="component" value="Chromosome I"/>
</dbReference>
<dbReference type="STRING" id="1349767.GJA_3546"/>
<gene>
    <name evidence="1" type="ORF">GJA_3546</name>
</gene>
<dbReference type="PATRIC" id="fig|1349767.4.peg.141"/>
<dbReference type="EMBL" id="HG322949">
    <property type="protein sequence ID" value="CDG84161.1"/>
    <property type="molecule type" value="Genomic_DNA"/>
</dbReference>
<evidence type="ECO:0000313" key="1">
    <source>
        <dbReference type="EMBL" id="CDG84161.1"/>
    </source>
</evidence>
<dbReference type="AlphaFoldDB" id="W0V8E5"/>